<keyword evidence="1" id="KW-0812">Transmembrane</keyword>
<gene>
    <name evidence="2" type="ORF">EKD16_04025</name>
</gene>
<feature type="transmembrane region" description="Helical" evidence="1">
    <location>
        <begin position="73"/>
        <end position="91"/>
    </location>
</feature>
<keyword evidence="1" id="KW-1133">Transmembrane helix</keyword>
<reference evidence="2 3" key="1">
    <citation type="submission" date="2019-02" db="EMBL/GenBank/DDBJ databases">
        <authorList>
            <person name="Khodamoradi S."/>
            <person name="Hahnke R.L."/>
            <person name="Kaempfer P."/>
            <person name="Schumann P."/>
            <person name="Rohde M."/>
            <person name="Steinert M."/>
            <person name="Luzhetskyy A."/>
            <person name="Wink J."/>
            <person name="Ruckert C."/>
        </authorList>
    </citation>
    <scope>NUCLEOTIDE SEQUENCE [LARGE SCALE GENOMIC DNA]</scope>
    <source>
        <strain evidence="2 3">M2</strain>
    </source>
</reference>
<dbReference type="EMBL" id="CP036455">
    <property type="protein sequence ID" value="QBI52615.1"/>
    <property type="molecule type" value="Genomic_DNA"/>
</dbReference>
<dbReference type="OrthoDB" id="2679490at2"/>
<keyword evidence="1" id="KW-0472">Membrane</keyword>
<dbReference type="KEGG" id="strr:EKD16_04025"/>
<evidence type="ECO:0000256" key="1">
    <source>
        <dbReference type="SAM" id="Phobius"/>
    </source>
</evidence>
<feature type="transmembrane region" description="Helical" evidence="1">
    <location>
        <begin position="43"/>
        <end position="61"/>
    </location>
</feature>
<feature type="transmembrane region" description="Helical" evidence="1">
    <location>
        <begin position="186"/>
        <end position="208"/>
    </location>
</feature>
<dbReference type="AlphaFoldDB" id="A0A4P6PWX5"/>
<evidence type="ECO:0000313" key="2">
    <source>
        <dbReference type="EMBL" id="QBI52615.1"/>
    </source>
</evidence>
<name>A0A4P6PWX5_9ACTN</name>
<evidence type="ECO:0000313" key="3">
    <source>
        <dbReference type="Proteomes" id="UP000292235"/>
    </source>
</evidence>
<proteinExistence type="predicted"/>
<organism evidence="2 3">
    <name type="scientific">Streptomonospora litoralis</name>
    <dbReference type="NCBI Taxonomy" id="2498135"/>
    <lineage>
        <taxon>Bacteria</taxon>
        <taxon>Bacillati</taxon>
        <taxon>Actinomycetota</taxon>
        <taxon>Actinomycetes</taxon>
        <taxon>Streptosporangiales</taxon>
        <taxon>Nocardiopsidaceae</taxon>
        <taxon>Streptomonospora</taxon>
    </lineage>
</organism>
<keyword evidence="3" id="KW-1185">Reference proteome</keyword>
<dbReference type="Proteomes" id="UP000292235">
    <property type="component" value="Chromosome"/>
</dbReference>
<feature type="transmembrane region" description="Helical" evidence="1">
    <location>
        <begin position="149"/>
        <end position="166"/>
    </location>
</feature>
<protein>
    <submittedName>
        <fullName evidence="2">Uncharacterized protein</fullName>
    </submittedName>
</protein>
<accession>A0A4P6PWX5</accession>
<feature type="transmembrane region" description="Helical" evidence="1">
    <location>
        <begin position="111"/>
        <end position="137"/>
    </location>
</feature>
<sequence length="228" mass="24392" precursor="true">MSPRRGRLIVLLTAVWVLVPTALAAARRPEWWTWIAPELTPMTWVQTVVLMLAAAGSLLVGTVLRRTGAPRTWVWPVLGAGFLALAVDDRFALHERVRDGYLAPRGITVPFLPWVAPGDFLIMGVAVAGLAFLPAVWRAVRVDAWSRSALAVGVLLAVAAVGLDSVDPHTWSTAGERLQQSFEEVLELGSGLALFGAVALRLMGLLAIHVRPAAAPSAAPPVEEPARP</sequence>
<dbReference type="RefSeq" id="WP_131097141.1">
    <property type="nucleotide sequence ID" value="NZ_CP036455.1"/>
</dbReference>